<dbReference type="RefSeq" id="WP_260559638.1">
    <property type="nucleotide sequence ID" value="NZ_BAABEC010000018.1"/>
</dbReference>
<dbReference type="Proteomes" id="UP001060261">
    <property type="component" value="Chromosome"/>
</dbReference>
<sequence length="292" mass="31372">MKVGLLDVLGARQMRYWNTFLNELGAEVVTPALPAEDAYELGRQSLPDVPVQVQLVLGRLLELGNVDLVLLPSTRAVSQDAWASDLAELLPRRISGLPTLRAVPDGGPGLPGAALELGQQLTHNAGQVRLALSKVKLLAQPPRESMPPLSAPSKQTVAVIGPDSLLRDAFLMGPLRARLDDLATHPVWADQLPREQVEERGQRATTPFGKPLPPGERDLWGAQNLLEGKGAVRGLLYLAPARDAATFSALTRLAASARKPTLLLELAPEVSDWSELTAFATQLAAPPQEHPL</sequence>
<organism evidence="2 3">
    <name type="scientific">Deinococcus rubellus</name>
    <dbReference type="NCBI Taxonomy" id="1889240"/>
    <lineage>
        <taxon>Bacteria</taxon>
        <taxon>Thermotogati</taxon>
        <taxon>Deinococcota</taxon>
        <taxon>Deinococci</taxon>
        <taxon>Deinococcales</taxon>
        <taxon>Deinococcaceae</taxon>
        <taxon>Deinococcus</taxon>
    </lineage>
</organism>
<dbReference type="EMBL" id="CP104213">
    <property type="protein sequence ID" value="UWX63349.1"/>
    <property type="molecule type" value="Genomic_DNA"/>
</dbReference>
<feature type="region of interest" description="Disordered" evidence="1">
    <location>
        <begin position="196"/>
        <end position="216"/>
    </location>
</feature>
<reference evidence="2" key="1">
    <citation type="submission" date="2022-09" db="EMBL/GenBank/DDBJ databases">
        <title>genome sequence of Deinococcus rubellus.</title>
        <authorList>
            <person name="Srinivasan S."/>
        </authorList>
    </citation>
    <scope>NUCLEOTIDE SEQUENCE</scope>
    <source>
        <strain evidence="2">Ant6</strain>
    </source>
</reference>
<evidence type="ECO:0000313" key="2">
    <source>
        <dbReference type="EMBL" id="UWX63349.1"/>
    </source>
</evidence>
<evidence type="ECO:0000313" key="3">
    <source>
        <dbReference type="Proteomes" id="UP001060261"/>
    </source>
</evidence>
<protein>
    <submittedName>
        <fullName evidence="2">Uncharacterized protein</fullName>
    </submittedName>
</protein>
<proteinExistence type="predicted"/>
<accession>A0ABY5YE71</accession>
<gene>
    <name evidence="2" type="ORF">N0D28_11395</name>
</gene>
<evidence type="ECO:0000256" key="1">
    <source>
        <dbReference type="SAM" id="MobiDB-lite"/>
    </source>
</evidence>
<name>A0ABY5YE71_9DEIO</name>
<keyword evidence="3" id="KW-1185">Reference proteome</keyword>